<name>A0A4R6TN02_9FLAO</name>
<protein>
    <submittedName>
        <fullName evidence="3">Putative dehydrogenase</fullName>
    </submittedName>
</protein>
<dbReference type="RefSeq" id="WP_133642660.1">
    <property type="nucleotide sequence ID" value="NZ_SNYI01000001.1"/>
</dbReference>
<feature type="domain" description="Gfo/Idh/MocA-like oxidoreductase N-terminal" evidence="1">
    <location>
        <begin position="6"/>
        <end position="136"/>
    </location>
</feature>
<dbReference type="AlphaFoldDB" id="A0A4R6TN02"/>
<dbReference type="InterPro" id="IPR000683">
    <property type="entry name" value="Gfo/Idh/MocA-like_OxRdtase_N"/>
</dbReference>
<dbReference type="GO" id="GO:0000166">
    <property type="term" value="F:nucleotide binding"/>
    <property type="evidence" value="ECO:0007669"/>
    <property type="project" value="InterPro"/>
</dbReference>
<accession>A0A4R6TN02</accession>
<organism evidence="3 4">
    <name type="scientific">Zeaxanthinibacter enoshimensis</name>
    <dbReference type="NCBI Taxonomy" id="392009"/>
    <lineage>
        <taxon>Bacteria</taxon>
        <taxon>Pseudomonadati</taxon>
        <taxon>Bacteroidota</taxon>
        <taxon>Flavobacteriia</taxon>
        <taxon>Flavobacteriales</taxon>
        <taxon>Flavobacteriaceae</taxon>
        <taxon>Zeaxanthinibacter</taxon>
    </lineage>
</organism>
<dbReference type="Gene3D" id="3.40.50.720">
    <property type="entry name" value="NAD(P)-binding Rossmann-like Domain"/>
    <property type="match status" value="1"/>
</dbReference>
<proteinExistence type="predicted"/>
<sequence length="379" mass="42474">MAKKIRLGILGGGGDSLIGVLHRVAAHINDNYEIVGAVFNPDHEKSIDFAKEIDIPTNRIYKDFDTLVEEEMKLPAEERIQVCSILTPNFLHFPMAKKLLDHGFHVICEKPMTTTYEEAKILEEAHKKAGVVFALTHTYTGYPMVRQMREMIKAGELGKIHKVDARYYQGWINPVIHDPAKRASVWRLDPKKAGISSCMGDIGVHAFNMIEYTTGIKIKSLLADFNYLYDDNQMDVDGTVLIRAGKHVKGVIRSSQVATGEENGLAIRIYGEKAALVWEQEKPNYLYRLSDDEPIQIYKPGNAYNSKLSLDGTKLPAGHPEGIFDAMANIYLGVARAIRKQDYNSGEFPTMTDGVRGLNFIEATVESNKKGNVWVDLDE</sequence>
<dbReference type="PANTHER" id="PTHR43708">
    <property type="entry name" value="CONSERVED EXPRESSED OXIDOREDUCTASE (EUROFUNG)"/>
    <property type="match status" value="1"/>
</dbReference>
<dbReference type="InterPro" id="IPR055170">
    <property type="entry name" value="GFO_IDH_MocA-like_dom"/>
</dbReference>
<dbReference type="Pfam" id="PF22725">
    <property type="entry name" value="GFO_IDH_MocA_C3"/>
    <property type="match status" value="1"/>
</dbReference>
<dbReference type="SUPFAM" id="SSF55347">
    <property type="entry name" value="Glyceraldehyde-3-phosphate dehydrogenase-like, C-terminal domain"/>
    <property type="match status" value="1"/>
</dbReference>
<dbReference type="PANTHER" id="PTHR43708:SF3">
    <property type="entry name" value="OXIDOREDUCTASE"/>
    <property type="match status" value="1"/>
</dbReference>
<evidence type="ECO:0000259" key="2">
    <source>
        <dbReference type="Pfam" id="PF22725"/>
    </source>
</evidence>
<dbReference type="SUPFAM" id="SSF51735">
    <property type="entry name" value="NAD(P)-binding Rossmann-fold domains"/>
    <property type="match status" value="1"/>
</dbReference>
<gene>
    <name evidence="3" type="ORF">CLV82_0448</name>
</gene>
<dbReference type="OrthoDB" id="9815825at2"/>
<evidence type="ECO:0000313" key="4">
    <source>
        <dbReference type="Proteomes" id="UP000295468"/>
    </source>
</evidence>
<dbReference type="Proteomes" id="UP000295468">
    <property type="component" value="Unassembled WGS sequence"/>
</dbReference>
<feature type="domain" description="GFO/IDH/MocA-like oxidoreductase" evidence="2">
    <location>
        <begin position="145"/>
        <end position="276"/>
    </location>
</feature>
<dbReference type="EMBL" id="SNYI01000001">
    <property type="protein sequence ID" value="TDQ32615.1"/>
    <property type="molecule type" value="Genomic_DNA"/>
</dbReference>
<dbReference type="InterPro" id="IPR051317">
    <property type="entry name" value="Gfo/Idh/MocA_oxidoreduct"/>
</dbReference>
<dbReference type="Gene3D" id="3.30.360.10">
    <property type="entry name" value="Dihydrodipicolinate Reductase, domain 2"/>
    <property type="match status" value="1"/>
</dbReference>
<reference evidence="3 4" key="1">
    <citation type="submission" date="2019-03" db="EMBL/GenBank/DDBJ databases">
        <title>Genomic Encyclopedia of Archaeal and Bacterial Type Strains, Phase II (KMG-II): from individual species to whole genera.</title>
        <authorList>
            <person name="Goeker M."/>
        </authorList>
    </citation>
    <scope>NUCLEOTIDE SEQUENCE [LARGE SCALE GENOMIC DNA]</scope>
    <source>
        <strain evidence="3 4">DSM 18435</strain>
    </source>
</reference>
<keyword evidence="4" id="KW-1185">Reference proteome</keyword>
<dbReference type="InterPro" id="IPR036291">
    <property type="entry name" value="NAD(P)-bd_dom_sf"/>
</dbReference>
<evidence type="ECO:0000259" key="1">
    <source>
        <dbReference type="Pfam" id="PF01408"/>
    </source>
</evidence>
<dbReference type="Pfam" id="PF01408">
    <property type="entry name" value="GFO_IDH_MocA"/>
    <property type="match status" value="1"/>
</dbReference>
<evidence type="ECO:0000313" key="3">
    <source>
        <dbReference type="EMBL" id="TDQ32615.1"/>
    </source>
</evidence>
<comment type="caution">
    <text evidence="3">The sequence shown here is derived from an EMBL/GenBank/DDBJ whole genome shotgun (WGS) entry which is preliminary data.</text>
</comment>